<dbReference type="OrthoDB" id="8454953at2"/>
<organism evidence="2 3">
    <name type="scientific">Neorhizobium galegae bv. orientalis str. HAMBI 540</name>
    <dbReference type="NCBI Taxonomy" id="1028800"/>
    <lineage>
        <taxon>Bacteria</taxon>
        <taxon>Pseudomonadati</taxon>
        <taxon>Pseudomonadota</taxon>
        <taxon>Alphaproteobacteria</taxon>
        <taxon>Hyphomicrobiales</taxon>
        <taxon>Rhizobiaceae</taxon>
        <taxon>Rhizobium/Agrobacterium group</taxon>
        <taxon>Neorhizobium</taxon>
    </lineage>
</organism>
<feature type="transmembrane region" description="Helical" evidence="1">
    <location>
        <begin position="12"/>
        <end position="29"/>
    </location>
</feature>
<evidence type="ECO:0000313" key="2">
    <source>
        <dbReference type="EMBL" id="CDN46816.1"/>
    </source>
</evidence>
<dbReference type="RefSeq" id="WP_038584399.1">
    <property type="nucleotide sequence ID" value="NZ_HG938353.1"/>
</dbReference>
<keyword evidence="1" id="KW-1133">Transmembrane helix</keyword>
<evidence type="ECO:0000313" key="3">
    <source>
        <dbReference type="Proteomes" id="UP000028181"/>
    </source>
</evidence>
<dbReference type="AlphaFoldDB" id="A0A068SM39"/>
<accession>A0A068SM39</accession>
<dbReference type="KEGG" id="ngg:RG540_CH06260"/>
<evidence type="ECO:0000256" key="1">
    <source>
        <dbReference type="SAM" id="Phobius"/>
    </source>
</evidence>
<protein>
    <submittedName>
        <fullName evidence="2">Uncharacterized protein</fullName>
    </submittedName>
</protein>
<keyword evidence="3" id="KW-1185">Reference proteome</keyword>
<dbReference type="GeneID" id="24259162"/>
<reference evidence="3" key="1">
    <citation type="journal article" date="2014" name="BMC Genomics">
        <title>Genome sequencing of two Neorhizobium galegae strains reveals a noeT gene responsible for the unusual acetylation of the nodulation factors.</title>
        <authorList>
            <person name="Osterman J."/>
            <person name="Marsh J."/>
            <person name="Laine P.K."/>
            <person name="Zeng Z."/>
            <person name="Alatalo E."/>
            <person name="Sullivan J.T."/>
            <person name="Young J.P."/>
            <person name="Thomas-Oates J."/>
            <person name="Paulin L."/>
            <person name="Lindstrom K."/>
        </authorList>
    </citation>
    <scope>NUCLEOTIDE SEQUENCE [LARGE SCALE GENOMIC DNA]</scope>
    <source>
        <strain evidence="3">HAMBI 540</strain>
    </source>
</reference>
<dbReference type="EMBL" id="HG938353">
    <property type="protein sequence ID" value="CDN46816.1"/>
    <property type="molecule type" value="Genomic_DNA"/>
</dbReference>
<keyword evidence="1" id="KW-0472">Membrane</keyword>
<dbReference type="HOGENOM" id="CLU_2194130_0_0_5"/>
<dbReference type="PATRIC" id="fig|1028800.3.peg.635"/>
<keyword evidence="1" id="KW-0812">Transmembrane</keyword>
<proteinExistence type="predicted"/>
<gene>
    <name evidence="2" type="ORF">RG540_CH06260</name>
</gene>
<dbReference type="Proteomes" id="UP000028181">
    <property type="component" value="Chromosome I"/>
</dbReference>
<name>A0A068SM39_NEOGA</name>
<sequence>MLDFGLSTYLKIGATVAILAVIGLGYWHYTSLVDQVSTLKIELSTKDKELKSAKAAVEAMNDVIVDTEAQQTKSSVLQTSVAKARVSNDVELPRPLADAFLTRFGGKQ</sequence>
<dbReference type="eggNOG" id="ENOG50312PW">
    <property type="taxonomic scope" value="Bacteria"/>
</dbReference>